<comment type="caution">
    <text evidence="2">The sequence shown here is derived from an EMBL/GenBank/DDBJ whole genome shotgun (WGS) entry which is preliminary data.</text>
</comment>
<feature type="region of interest" description="Disordered" evidence="1">
    <location>
        <begin position="1"/>
        <end position="34"/>
    </location>
</feature>
<evidence type="ECO:0000313" key="3">
    <source>
        <dbReference type="Proteomes" id="UP001296104"/>
    </source>
</evidence>
<dbReference type="Proteomes" id="UP001296104">
    <property type="component" value="Unassembled WGS sequence"/>
</dbReference>
<dbReference type="EMBL" id="CAVMBE010000089">
    <property type="protein sequence ID" value="CAK4033584.1"/>
    <property type="molecule type" value="Genomic_DNA"/>
</dbReference>
<gene>
    <name evidence="2" type="ORF">LECACI_7A008742</name>
</gene>
<organism evidence="2 3">
    <name type="scientific">Lecanosticta acicola</name>
    <dbReference type="NCBI Taxonomy" id="111012"/>
    <lineage>
        <taxon>Eukaryota</taxon>
        <taxon>Fungi</taxon>
        <taxon>Dikarya</taxon>
        <taxon>Ascomycota</taxon>
        <taxon>Pezizomycotina</taxon>
        <taxon>Dothideomycetes</taxon>
        <taxon>Dothideomycetidae</taxon>
        <taxon>Mycosphaerellales</taxon>
        <taxon>Mycosphaerellaceae</taxon>
        <taxon>Lecanosticta</taxon>
    </lineage>
</organism>
<name>A0AAI8Z6U3_9PEZI</name>
<sequence length="234" mass="26325">MEATAYTNREASKQQTASSFETEEQAQSPERPSFRTLQKWLRDDTRAYEAQEDHLRRLELTPPKRMTVAERQKVVNWDYAVIRSCKEHAEILRTIKNATFEEERARAMIQELALCAGTLERRAMKLADRLADELGALEDDIGGESVGSEDGPPHDENSVDGNRDQERSGQGEDRPRRSSEISNVAVIGSRGEDAAPDDDDAESSDTDSEENAQRRWKACVGQGPTSPVRLLFMK</sequence>
<evidence type="ECO:0000313" key="2">
    <source>
        <dbReference type="EMBL" id="CAK4033584.1"/>
    </source>
</evidence>
<keyword evidence="3" id="KW-1185">Reference proteome</keyword>
<protein>
    <submittedName>
        <fullName evidence="2">Uncharacterized protein</fullName>
    </submittedName>
</protein>
<dbReference type="AlphaFoldDB" id="A0AAI8Z6U3"/>
<feature type="compositionally biased region" description="Basic and acidic residues" evidence="1">
    <location>
        <begin position="151"/>
        <end position="179"/>
    </location>
</feature>
<evidence type="ECO:0000256" key="1">
    <source>
        <dbReference type="SAM" id="MobiDB-lite"/>
    </source>
</evidence>
<proteinExistence type="predicted"/>
<feature type="compositionally biased region" description="Polar residues" evidence="1">
    <location>
        <begin position="1"/>
        <end position="30"/>
    </location>
</feature>
<feature type="region of interest" description="Disordered" evidence="1">
    <location>
        <begin position="140"/>
        <end position="226"/>
    </location>
</feature>
<accession>A0AAI8Z6U3</accession>
<feature type="compositionally biased region" description="Acidic residues" evidence="1">
    <location>
        <begin position="194"/>
        <end position="210"/>
    </location>
</feature>
<reference evidence="2" key="1">
    <citation type="submission" date="2023-11" db="EMBL/GenBank/DDBJ databases">
        <authorList>
            <person name="Alioto T."/>
            <person name="Alioto T."/>
            <person name="Gomez Garrido J."/>
        </authorList>
    </citation>
    <scope>NUCLEOTIDE SEQUENCE</scope>
</reference>